<reference evidence="4" key="3">
    <citation type="submission" date="2000-03" db="EMBL/GenBank/DDBJ databases">
        <authorList>
            <person name="Lennard N."/>
            <person name="Quail M."/>
            <person name="Harris B."/>
            <person name="Rajandream M.A."/>
            <person name="Barrell B.G."/>
            <person name="Mewes H.W."/>
            <person name="Lemcke K."/>
            <person name="Mayer K.F.X."/>
        </authorList>
    </citation>
    <scope>NUCLEOTIDE SEQUENCE</scope>
</reference>
<feature type="transmembrane region" description="Helical" evidence="1">
    <location>
        <begin position="348"/>
        <end position="365"/>
    </location>
</feature>
<evidence type="ECO:0000313" key="2">
    <source>
        <dbReference type="Araport" id="AT4G29200"/>
    </source>
</evidence>
<sequence>MICVPGPIIEALSSTTLSGAGEASVHRHRDPNFSSFRRYFVTLVSFFIFPLLKLFPILSPLVIPLVIPAHNLLTNLPHLASLPGRSSTQIKEGRLKQHALSFSHSSAAALWTDSCSELSHVEKDATPWIFATYLSHGHSLLPTIFHSSEMTPALQIISPFLDSRRSTSAFWHLDMKLGFSPVDLVSFAGPFLPFRPKPICCFRTCKAFILRSDFFNSMLGPLIFLCRSPLINGHGHHLIEISPWRFWFFIYHLRILVLAISRNVWPHSKVLKTFSLIFLNCTCLCVKCGFELWVFIAQWSPSSSSIAFKLITMSIIMFHCLIVYAAIDRRFVCLLCWILKLTLTDYRTIVLRILAILFPWVLQLAPVRSIASMSLSTSLRPLTVTNLLSFDYFEDDPSIYCDLTCCTVLLCLCLKALMEFKSMHFIFLFMVLGNTVCCNALIFEFLNSISCNCSMFH</sequence>
<dbReference type="KEGG" id="ath:AT4G29200"/>
<dbReference type="TAIR" id="AT4G29200">
    <property type="gene designation" value="DEG3"/>
</dbReference>
<dbReference type="PIR" id="T13431">
    <property type="entry name" value="T13431"/>
</dbReference>
<keyword evidence="5" id="KW-1185">Reference proteome</keyword>
<evidence type="ECO:0000313" key="4">
    <source>
        <dbReference type="EMBL" id="CAB79678.1"/>
    </source>
</evidence>
<dbReference type="ExpressionAtlas" id="Q9M0G1">
    <property type="expression patterns" value="baseline and differential"/>
</dbReference>
<protein>
    <submittedName>
        <fullName evidence="3">Beta-galactosidase related protein</fullName>
    </submittedName>
</protein>
<reference evidence="4" key="2">
    <citation type="submission" date="2000-03" db="EMBL/GenBank/DDBJ databases">
        <authorList>
            <person name="EU Arabidopsis sequencing project"/>
        </authorList>
    </citation>
    <scope>NUCLEOTIDE SEQUENCE</scope>
</reference>
<dbReference type="PaxDb" id="3702-AT4G29200.1"/>
<dbReference type="Proteomes" id="UP000006548">
    <property type="component" value="Chromosome 4"/>
</dbReference>
<feature type="transmembrane region" description="Helical" evidence="1">
    <location>
        <begin position="277"/>
        <end position="300"/>
    </location>
</feature>
<evidence type="ECO:0000256" key="1">
    <source>
        <dbReference type="SAM" id="Phobius"/>
    </source>
</evidence>
<reference evidence="3 5" key="1">
    <citation type="journal article" date="1999" name="Nature">
        <title>Sequence and analysis of chromosome 4 of the plant Arabidopsis thaliana.</title>
        <authorList>
            <consortium name="EU"/>
            <consortium name="CSHL and WU Arabidopsis Sequencing Project"/>
            <person name="Mayer K."/>
            <person name="Schuller C."/>
            <person name="Wambutt R."/>
            <person name="Murphy G."/>
            <person name="Volckaert G."/>
            <person name="Pohl T."/>
            <person name="Dusterhoft A."/>
            <person name="Stiekema W."/>
            <person name="Entian K.D."/>
            <person name="Terryn N."/>
            <person name="Harris B."/>
            <person name="Ansorge W."/>
            <person name="Brandt P."/>
            <person name="Grivell L."/>
            <person name="Rieger M."/>
            <person name="Weichselgartner M."/>
            <person name="de Simone V."/>
            <person name="Obermaier B."/>
            <person name="Mache R."/>
            <person name="Muller M."/>
            <person name="Kreis M."/>
            <person name="Delseny M."/>
            <person name="Puigdomenech P."/>
            <person name="Watson M."/>
            <person name="Schmidtheini T."/>
            <person name="Reichert B."/>
            <person name="Portatelle D."/>
            <person name="Perez-Alonso M."/>
            <person name="Boutry M."/>
            <person name="Bancroft I."/>
            <person name="Vos P."/>
            <person name="Hoheisel J."/>
            <person name="Zimmermann W."/>
            <person name="Wedler H."/>
            <person name="Ridley P."/>
            <person name="Langham S.A."/>
            <person name="McCullagh B."/>
            <person name="Bilham L."/>
            <person name="Robben J."/>
            <person name="Van der Schueren J."/>
            <person name="Grymonprez B."/>
            <person name="Chuang Y.J."/>
            <person name="Vandenbussche F."/>
            <person name="Braeken M."/>
            <person name="Weltjens I."/>
            <person name="Voet M."/>
            <person name="Bastiaens I."/>
            <person name="Aert R."/>
            <person name="Defoor E."/>
            <person name="Weitzenegger T."/>
            <person name="Bothe G."/>
            <person name="Ramsperger U."/>
            <person name="Hilbert H."/>
            <person name="Braun M."/>
            <person name="Holzer E."/>
            <person name="Brandt A."/>
            <person name="Peters S."/>
            <person name="van Staveren M."/>
            <person name="Dirske W."/>
            <person name="Mooijman P."/>
            <person name="Klein Lankhorst R."/>
            <person name="Rose M."/>
            <person name="Hauf J."/>
            <person name="Kotter P."/>
            <person name="Berneiser S."/>
            <person name="Hempel S."/>
            <person name="Feldpausch M."/>
            <person name="Lamberth S."/>
            <person name="Van den Daele H."/>
            <person name="De Keyser A."/>
            <person name="Buysshaert C."/>
            <person name="Gielen J."/>
            <person name="Villarroel R."/>
            <person name="De Clercq R."/>
            <person name="Van Montagu M."/>
            <person name="Rogers J."/>
            <person name="Cronin A."/>
            <person name="Quail M."/>
            <person name="Bray-Allen S."/>
            <person name="Clark L."/>
            <person name="Doggett J."/>
            <person name="Hall S."/>
            <person name="Kay M."/>
            <person name="Lennard N."/>
            <person name="McLay K."/>
            <person name="Mayes R."/>
            <person name="Pettett A."/>
            <person name="Rajandream M.A."/>
            <person name="Lyne M."/>
            <person name="Benes V."/>
            <person name="Rechmann S."/>
            <person name="Borkova D."/>
            <person name="Blocker H."/>
            <person name="Scharfe M."/>
            <person name="Grimm M."/>
            <person name="Lohnert T.H."/>
            <person name="Dose S."/>
            <person name="de Haan M."/>
            <person name="Maarse A."/>
            <person name="Schafer M."/>
            <person name="Muller-Auer S."/>
            <person name="Gabel C."/>
            <person name="Fuchs M."/>
            <person name="Fartmann B."/>
            <person name="Granderath K."/>
            <person name="Dauner D."/>
            <person name="Herzl A."/>
            <person name="Neumann S."/>
            <person name="Argiriou A."/>
            <person name="Vitale D."/>
            <person name="Liguori R."/>
            <person name="Piravandi E."/>
            <person name="Massenet O."/>
            <person name="Quigley F."/>
            <person name="Clabauld G."/>
            <person name="Mundlein A."/>
            <person name="Felber R."/>
            <person name="Schnabl S."/>
            <person name="Hiller R."/>
            <person name="Schmidt W."/>
            <person name="Lecharny A."/>
            <person name="Aubourg S."/>
            <person name="Chefdor F."/>
            <person name="Cooke R."/>
            <person name="Berger C."/>
            <person name="Montfort A."/>
            <person name="Casacuberta E."/>
            <person name="Gibbons T."/>
            <person name="Weber N."/>
            <person name="Vandenbol M."/>
            <person name="Bargues M."/>
            <person name="Terol J."/>
            <person name="Torres A."/>
            <person name="Perez-Perez A."/>
            <person name="Purnelle B."/>
            <person name="Bent E."/>
            <person name="Johnson S."/>
            <person name="Tacon D."/>
            <person name="Jesse T."/>
            <person name="Heijnen L."/>
            <person name="Schwarz S."/>
            <person name="Scholler P."/>
            <person name="Heber S."/>
            <person name="Francs P."/>
            <person name="Bielke C."/>
            <person name="Frishman D."/>
            <person name="Haase D."/>
            <person name="Lemcke K."/>
            <person name="Mewes H.W."/>
            <person name="Stocker S."/>
            <person name="Zaccaria P."/>
            <person name="Bevan M."/>
            <person name="Wilson R.K."/>
            <person name="de la Bastide M."/>
            <person name="Habermann K."/>
            <person name="Parnell L."/>
            <person name="Dedhia N."/>
            <person name="Gnoj L."/>
            <person name="Schutz K."/>
            <person name="Huang E."/>
            <person name="Spiegel L."/>
            <person name="Sehkon M."/>
            <person name="Murray J."/>
            <person name="Sheet P."/>
            <person name="Cordes M."/>
            <person name="Abu-Threideh J."/>
            <person name="Stoneking T."/>
            <person name="Kalicki J."/>
            <person name="Graves T."/>
            <person name="Harmon G."/>
            <person name="Edwards J."/>
            <person name="Latreille P."/>
            <person name="Courtney L."/>
            <person name="Cloud J."/>
            <person name="Abbott A."/>
            <person name="Scott K."/>
            <person name="Johnson D."/>
            <person name="Minx P."/>
            <person name="Bentley D."/>
            <person name="Fulton B."/>
            <person name="Miller N."/>
            <person name="Greco T."/>
            <person name="Kemp K."/>
            <person name="Kramer J."/>
            <person name="Fulton L."/>
            <person name="Mardis E."/>
            <person name="Dante M."/>
            <person name="Pepin K."/>
            <person name="Hillier L."/>
            <person name="Nelson J."/>
            <person name="Spieth J."/>
            <person name="Ryan E."/>
            <person name="Andrews S."/>
            <person name="Geisel C."/>
            <person name="Layman D."/>
            <person name="Du H."/>
            <person name="Ali J."/>
            <person name="Berghoff A."/>
            <person name="Jones K."/>
            <person name="Drone K."/>
            <person name="Cotton M."/>
            <person name="Joshu C."/>
            <person name="Antonoiu B."/>
            <person name="Zidanic M."/>
            <person name="Strong C."/>
            <person name="Sun H."/>
            <person name="Lamar B."/>
            <person name="Yordan C."/>
            <person name="Ma P."/>
            <person name="Zhong J."/>
            <person name="Preston R."/>
            <person name="Vil D."/>
            <person name="Shekher M."/>
            <person name="Matero A."/>
            <person name="Shah R."/>
            <person name="Swaby I.K."/>
            <person name="O'Shaughnessy A."/>
            <person name="Rodriguez M."/>
            <person name="Hoffmann J."/>
            <person name="Till S."/>
            <person name="Granat S."/>
            <person name="Shohdy N."/>
            <person name="Hasegawa A."/>
            <person name="Hameed A."/>
            <person name="Lodhi M."/>
            <person name="Johnson A."/>
            <person name="Chen E."/>
            <person name="Marra M."/>
            <person name="Martienssen R."/>
            <person name="McCombie W.R."/>
        </authorList>
    </citation>
    <scope>NUCLEOTIDE SEQUENCE [LARGE SCALE GENOMIC DNA]</scope>
    <source>
        <strain evidence="5">cv. Columbia</strain>
    </source>
</reference>
<feature type="transmembrane region" description="Helical" evidence="1">
    <location>
        <begin position="425"/>
        <end position="446"/>
    </location>
</feature>
<dbReference type="OMA" id="PWIFATY"/>
<feature type="transmembrane region" description="Helical" evidence="1">
    <location>
        <begin position="306"/>
        <end position="327"/>
    </location>
</feature>
<dbReference type="RefSeq" id="NP_194649.1">
    <property type="nucleotide sequence ID" value="NM_119064.1"/>
</dbReference>
<evidence type="ECO:0000313" key="3">
    <source>
        <dbReference type="EMBL" id="AEE85601.1"/>
    </source>
</evidence>
<dbReference type="EMBL" id="CP002687">
    <property type="protein sequence ID" value="AEE85601.1"/>
    <property type="molecule type" value="Genomic_DNA"/>
</dbReference>
<keyword evidence="1" id="KW-1133">Transmembrane helix</keyword>
<accession>Q9M0G1</accession>
<reference evidence="3" key="4">
    <citation type="submission" date="2011-02" db="EMBL/GenBank/DDBJ databases">
        <authorList>
            <consortium name="TAIR"/>
            <person name="Swarbreck D."/>
            <person name="Lamesch P."/>
            <person name="Wilks C."/>
            <person name="Huala E."/>
        </authorList>
    </citation>
    <scope>NUCLEOTIDE SEQUENCE</scope>
</reference>
<evidence type="ECO:0000313" key="6">
    <source>
        <dbReference type="TAIR" id="AT4G29200"/>
    </source>
</evidence>
<keyword evidence="1" id="KW-0472">Membrane</keyword>
<dbReference type="EMBL" id="AL161574">
    <property type="protein sequence ID" value="CAB79678.1"/>
    <property type="molecule type" value="Genomic_DNA"/>
</dbReference>
<proteinExistence type="predicted"/>
<dbReference type="AlphaFoldDB" id="Q9M0G1"/>
<gene>
    <name evidence="6" type="primary">DEG3</name>
    <name evidence="2 4" type="ordered locus">At4g29200</name>
    <name evidence="3" type="ORF">F17A13.20</name>
    <name evidence="3" type="ORF">F17A13_20</name>
</gene>
<dbReference type="HOGENOM" id="CLU_599017_0_0_1"/>
<evidence type="ECO:0000313" key="5">
    <source>
        <dbReference type="Proteomes" id="UP000006548"/>
    </source>
</evidence>
<organism evidence="4">
    <name type="scientific">Arabidopsis thaliana</name>
    <name type="common">Mouse-ear cress</name>
    <dbReference type="NCBI Taxonomy" id="3702"/>
    <lineage>
        <taxon>Eukaryota</taxon>
        <taxon>Viridiplantae</taxon>
        <taxon>Streptophyta</taxon>
        <taxon>Embryophyta</taxon>
        <taxon>Tracheophyta</taxon>
        <taxon>Spermatophyta</taxon>
        <taxon>Magnoliopsida</taxon>
        <taxon>eudicotyledons</taxon>
        <taxon>Gunneridae</taxon>
        <taxon>Pentapetalae</taxon>
        <taxon>rosids</taxon>
        <taxon>malvids</taxon>
        <taxon>Brassicales</taxon>
        <taxon>Brassicaceae</taxon>
        <taxon>Camelineae</taxon>
        <taxon>Arabidopsis</taxon>
    </lineage>
</organism>
<dbReference type="GeneID" id="829041"/>
<keyword evidence="1" id="KW-0812">Transmembrane</keyword>
<reference evidence="3" key="5">
    <citation type="submission" date="2016-05" db="EMBL/GenBank/DDBJ databases">
        <authorList>
            <person name="Krishnakumar V."/>
            <person name="Cheng C.-Y."/>
            <person name="Chan A.P."/>
            <person name="Schobel S."/>
            <person name="Kim M."/>
            <person name="Ferlanti E.S."/>
            <person name="Belyaeva I."/>
            <person name="Rosen B.D."/>
            <person name="Micklem G."/>
            <person name="Miller J.R."/>
            <person name="Vaughn M."/>
            <person name="Town C.D."/>
        </authorList>
    </citation>
    <scope>NUCLEOTIDE SEQUENCE</scope>
</reference>
<reference evidence="5" key="6">
    <citation type="journal article" date="2017" name="Plant J.">
        <title>Araport11: a complete reannotation of the Arabidopsis thaliana reference genome.</title>
        <authorList>
            <person name="Cheng C.Y."/>
            <person name="Krishnakumar V."/>
            <person name="Chan A.P."/>
            <person name="Thibaud-Nissen F."/>
            <person name="Schobel S."/>
            <person name="Town C.D."/>
        </authorList>
    </citation>
    <scope>GENOME REANNOTATION</scope>
    <source>
        <strain evidence="5">cv. Columbia</strain>
    </source>
</reference>
<name>Q9M0G1_ARATH</name>
<dbReference type="Araport" id="AT4G29200"/>
<feature type="transmembrane region" description="Helical" evidence="1">
    <location>
        <begin position="246"/>
        <end position="265"/>
    </location>
</feature>
<dbReference type="GO" id="GO:0009651">
    <property type="term" value="P:response to salt stress"/>
    <property type="evidence" value="ECO:0000270"/>
    <property type="project" value="TAIR"/>
</dbReference>
<feature type="transmembrane region" description="Helical" evidence="1">
    <location>
        <begin position="39"/>
        <end position="67"/>
    </location>
</feature>